<comment type="caution">
    <text evidence="1">The sequence shown here is derived from an EMBL/GenBank/DDBJ whole genome shotgun (WGS) entry which is preliminary data.</text>
</comment>
<accession>A0A537JNV8</accession>
<protein>
    <submittedName>
        <fullName evidence="1">Uncharacterized protein</fullName>
    </submittedName>
</protein>
<proteinExistence type="predicted"/>
<dbReference type="EMBL" id="VBAO01000010">
    <property type="protein sequence ID" value="TMI84972.1"/>
    <property type="molecule type" value="Genomic_DNA"/>
</dbReference>
<organism evidence="1 2">
    <name type="scientific">Candidatus Segetimicrobium genomatis</name>
    <dbReference type="NCBI Taxonomy" id="2569760"/>
    <lineage>
        <taxon>Bacteria</taxon>
        <taxon>Bacillati</taxon>
        <taxon>Candidatus Sysuimicrobiota</taxon>
        <taxon>Candidatus Sysuimicrobiia</taxon>
        <taxon>Candidatus Sysuimicrobiales</taxon>
        <taxon>Candidatus Segetimicrobiaceae</taxon>
        <taxon>Candidatus Segetimicrobium</taxon>
    </lineage>
</organism>
<gene>
    <name evidence="1" type="ORF">E6H04_00340</name>
</gene>
<evidence type="ECO:0000313" key="2">
    <source>
        <dbReference type="Proteomes" id="UP000320048"/>
    </source>
</evidence>
<reference evidence="1 2" key="1">
    <citation type="journal article" date="2019" name="Nat. Microbiol.">
        <title>Mediterranean grassland soil C-N compound turnover is dependent on rainfall and depth, and is mediated by genomically divergent microorganisms.</title>
        <authorList>
            <person name="Diamond S."/>
            <person name="Andeer P.F."/>
            <person name="Li Z."/>
            <person name="Crits-Christoph A."/>
            <person name="Burstein D."/>
            <person name="Anantharaman K."/>
            <person name="Lane K.R."/>
            <person name="Thomas B.C."/>
            <person name="Pan C."/>
            <person name="Northen T.R."/>
            <person name="Banfield J.F."/>
        </authorList>
    </citation>
    <scope>NUCLEOTIDE SEQUENCE [LARGE SCALE GENOMIC DNA]</scope>
    <source>
        <strain evidence="1">NP_7</strain>
    </source>
</reference>
<evidence type="ECO:0000313" key="1">
    <source>
        <dbReference type="EMBL" id="TMI84972.1"/>
    </source>
</evidence>
<dbReference type="Proteomes" id="UP000320048">
    <property type="component" value="Unassembled WGS sequence"/>
</dbReference>
<name>A0A537JNV8_9BACT</name>
<dbReference type="AlphaFoldDB" id="A0A537JNV8"/>
<sequence length="89" mass="9372">MSSNAQGGGAMWLDITDRAQLINLDYVESIVLEQAPGDQQWTLTAVTHRGAVHPLSSYGASGDANRALDRVKHALQTIALSSGGARPAD</sequence>